<keyword evidence="4" id="KW-0378">Hydrolase</keyword>
<feature type="region of interest" description="Disordered" evidence="6">
    <location>
        <begin position="1126"/>
        <end position="1153"/>
    </location>
</feature>
<evidence type="ECO:0000256" key="3">
    <source>
        <dbReference type="ARBA" id="ARBA00022750"/>
    </source>
</evidence>
<dbReference type="Pfam" id="PF14223">
    <property type="entry name" value="Retrotran_gag_2"/>
    <property type="match status" value="1"/>
</dbReference>
<dbReference type="InterPro" id="IPR036875">
    <property type="entry name" value="Znf_CCHC_sf"/>
</dbReference>
<dbReference type="PANTHER" id="PTHR42648">
    <property type="entry name" value="TRANSPOSASE, PUTATIVE-RELATED"/>
    <property type="match status" value="1"/>
</dbReference>
<dbReference type="OrthoDB" id="7600563at2759"/>
<evidence type="ECO:0000313" key="10">
    <source>
        <dbReference type="Proteomes" id="UP000036403"/>
    </source>
</evidence>
<dbReference type="InterPro" id="IPR057670">
    <property type="entry name" value="SH3_retrovirus"/>
</dbReference>
<dbReference type="GO" id="GO:0003676">
    <property type="term" value="F:nucleic acid binding"/>
    <property type="evidence" value="ECO:0007669"/>
    <property type="project" value="InterPro"/>
</dbReference>
<feature type="region of interest" description="Disordered" evidence="6">
    <location>
        <begin position="743"/>
        <end position="834"/>
    </location>
</feature>
<feature type="domain" description="Integrase catalytic" evidence="8">
    <location>
        <begin position="467"/>
        <end position="642"/>
    </location>
</feature>
<protein>
    <submittedName>
        <fullName evidence="9">Copia ltr rider</fullName>
    </submittedName>
</protein>
<evidence type="ECO:0000256" key="1">
    <source>
        <dbReference type="ARBA" id="ARBA00022670"/>
    </source>
</evidence>
<dbReference type="EMBL" id="LBMM01007580">
    <property type="protein sequence ID" value="KMQ89607.1"/>
    <property type="molecule type" value="Genomic_DNA"/>
</dbReference>
<dbReference type="SUPFAM" id="SSF56672">
    <property type="entry name" value="DNA/RNA polymerases"/>
    <property type="match status" value="1"/>
</dbReference>
<dbReference type="InterPro" id="IPR001584">
    <property type="entry name" value="Integrase_cat-core"/>
</dbReference>
<dbReference type="GO" id="GO:0008270">
    <property type="term" value="F:zinc ion binding"/>
    <property type="evidence" value="ECO:0007669"/>
    <property type="project" value="UniProtKB-KW"/>
</dbReference>
<reference evidence="9 10" key="1">
    <citation type="submission" date="2015-04" db="EMBL/GenBank/DDBJ databases">
        <title>Lasius niger genome sequencing.</title>
        <authorList>
            <person name="Konorov E.A."/>
            <person name="Nikitin M.A."/>
            <person name="Kirill M.V."/>
            <person name="Chang P."/>
        </authorList>
    </citation>
    <scope>NUCLEOTIDE SEQUENCE [LARGE SCALE GENOMIC DNA]</scope>
    <source>
        <tissue evidence="9">Whole</tissue>
    </source>
</reference>
<evidence type="ECO:0000259" key="7">
    <source>
        <dbReference type="PROSITE" id="PS50158"/>
    </source>
</evidence>
<feature type="compositionally biased region" description="Basic and acidic residues" evidence="6">
    <location>
        <begin position="191"/>
        <end position="206"/>
    </location>
</feature>
<dbReference type="GO" id="GO:0042575">
    <property type="term" value="C:DNA polymerase complex"/>
    <property type="evidence" value="ECO:0007669"/>
    <property type="project" value="UniProtKB-ARBA"/>
</dbReference>
<accession>A0A0J7KH67</accession>
<feature type="compositionally biased region" description="Basic and acidic residues" evidence="6">
    <location>
        <begin position="749"/>
        <end position="765"/>
    </location>
</feature>
<dbReference type="Pfam" id="PF13976">
    <property type="entry name" value="gag_pre-integrs"/>
    <property type="match status" value="1"/>
</dbReference>
<keyword evidence="5" id="KW-0863">Zinc-finger</keyword>
<dbReference type="InterPro" id="IPR013103">
    <property type="entry name" value="RVT_2"/>
</dbReference>
<keyword evidence="2" id="KW-0479">Metal-binding</keyword>
<dbReference type="PROSITE" id="PS50158">
    <property type="entry name" value="ZF_CCHC"/>
    <property type="match status" value="1"/>
</dbReference>
<dbReference type="CDD" id="cd09272">
    <property type="entry name" value="RNase_HI_RT_Ty1"/>
    <property type="match status" value="1"/>
</dbReference>
<dbReference type="InterPro" id="IPR039537">
    <property type="entry name" value="Retrotran_Ty1/copia-like"/>
</dbReference>
<evidence type="ECO:0000256" key="4">
    <source>
        <dbReference type="ARBA" id="ARBA00022801"/>
    </source>
</evidence>
<proteinExistence type="predicted"/>
<keyword evidence="3" id="KW-0064">Aspartyl protease</keyword>
<dbReference type="InterPro" id="IPR054722">
    <property type="entry name" value="PolX-like_BBD"/>
</dbReference>
<dbReference type="Gene3D" id="3.30.420.10">
    <property type="entry name" value="Ribonuclease H-like superfamily/Ribonuclease H"/>
    <property type="match status" value="1"/>
</dbReference>
<dbReference type="InterPro" id="IPR025724">
    <property type="entry name" value="GAG-pre-integrase_dom"/>
</dbReference>
<dbReference type="GO" id="GO:0006508">
    <property type="term" value="P:proteolysis"/>
    <property type="evidence" value="ECO:0007669"/>
    <property type="project" value="UniProtKB-KW"/>
</dbReference>
<evidence type="ECO:0000256" key="5">
    <source>
        <dbReference type="PROSITE-ProRule" id="PRU00047"/>
    </source>
</evidence>
<dbReference type="PANTHER" id="PTHR42648:SF28">
    <property type="entry name" value="TRANSPOSON-ENCODED PROTEIN WITH RIBONUCLEASE H-LIKE AND RETROVIRUS ZINC FINGER-LIKE DOMAINS"/>
    <property type="match status" value="1"/>
</dbReference>
<dbReference type="InterPro" id="IPR001878">
    <property type="entry name" value="Znf_CCHC"/>
</dbReference>
<dbReference type="Pfam" id="PF25597">
    <property type="entry name" value="SH3_retrovirus"/>
    <property type="match status" value="1"/>
</dbReference>
<dbReference type="GO" id="GO:0071897">
    <property type="term" value="P:DNA biosynthetic process"/>
    <property type="evidence" value="ECO:0007669"/>
    <property type="project" value="UniProtKB-ARBA"/>
</dbReference>
<dbReference type="Proteomes" id="UP000036403">
    <property type="component" value="Unassembled WGS sequence"/>
</dbReference>
<dbReference type="GO" id="GO:0015074">
    <property type="term" value="P:DNA integration"/>
    <property type="evidence" value="ECO:0007669"/>
    <property type="project" value="InterPro"/>
</dbReference>
<dbReference type="SMART" id="SM00343">
    <property type="entry name" value="ZnF_C2HC"/>
    <property type="match status" value="1"/>
</dbReference>
<dbReference type="InterPro" id="IPR043502">
    <property type="entry name" value="DNA/RNA_pol_sf"/>
</dbReference>
<sequence length="1377" mass="156841">MEFSGNTTRIPLLSRDNYDTWKLRIQAIMVRNKTWPYASGRNPRPEPTADNSQAVAAWKDEDEKAKADLYLAINDAELKQVKNCETARDIWLKLESIFESKGPAKKASLWKRLITHRLKVSGNVRVHIDEFFDIVNKLSELNIEIGDELQSIMLLHSLPENFDNFRCAIESRDNLPDPEALKIKILDEDTSRTERTRNNDHDDALFARRTRQKPKKKKPDKKETTSADGTFKYKCHNCRKVGHKAAECPDKKENAKAAEDESFFALQSVNISCRTDCDKRKARWCLDSGCTSHLCNDGGRFARLSDTKNATLNLASHASAEVKGKGTVRIETTNGETVKGIRLENTLHVPDLRSNLMSVAKIVDAECTVTFDKNRAEIRKKKNRDILLIADRIGDLYYVRESPEQLACISSTNMKKSQLQVWHERLGHLNESDLLEMHQRGAVLGMKIKKGEKLPPCEVCSSGKLTVSSFPKSSQKNTDVLDIIHTDVCGPMRTESRGKAKYFITFTDDCSRWTAVYLLRNKSDALRTFKEFKKYVEKQTGRKIKCLQSDNGKEFCNKEFNDYLKEEGIGRRLTTTHTPQQNGVAERKNRTLVEMARCMVTQSGLPRSFWAEAIMTANYVRNRCITNVLHGKTPFEMWHKKRPNVENFRTFGELAYVLDKDPSKGKFDPRGIKCFFVGYDTSAKGYRVWVPSEQRIRISRDVKFFGVTESKGACDEDEVENEETEEGCPLDLVTSNFNPVVEEEAENPVTRDETEGPVAERRVEEPVVEAETEEISERNNVTNTKRGPGRPAKVLTGQRGRPKKRYNLVESRDSQENIPGSESITDDEPTEDSANIAETPWNQALQGSDAVEWKEAILTEIECLVKNDTWNIVDRPKNHGVIGCRTILRNKYRPDGTIDKRKARVVAQGFSQRPGIDYHDTFAPVARLSSVRLLMALAVQLDLKVRQLDITTAYLNGEVEEKLYMECPKLLAEFLQEIINRRGEHDPVGRKARKMVQDLRSGNRVCKLNKALYGLKQAGRQWYRTLDGRLQQLGLKPTTADPCVYVTKRGGETLLALVYVDDILIAYRRKVDLKFLLEGLQKNFDVKDLGEAHYSLGIEIERGKDYIKVSQTGYINEIIRRFGMENSNPVQTPTDPSAKLGQNTDSEDEESEKRPYRELVGALNYLAVGTRPDIAYIVSSLSQFNSCHGKQHWVAGKRVLRYLKNTANHGIIYRKGCKELNGFTDADWAGCPLDRRSYTGYAFTLSGAAVNWESRKQRTVALSSTEAEYMSLTEATKEALYLRKLLKEIGIYEANKISISCDNRGAQLLAENSVYHSRSKHIDLRHHFVRDVLKDDLIELKYLRTEDMPADILTKGLPREKHFKCMDLLGIKRTLTE</sequence>
<dbReference type="SUPFAM" id="SSF53098">
    <property type="entry name" value="Ribonuclease H-like"/>
    <property type="match status" value="1"/>
</dbReference>
<dbReference type="GO" id="GO:0004190">
    <property type="term" value="F:aspartic-type endopeptidase activity"/>
    <property type="evidence" value="ECO:0007669"/>
    <property type="project" value="UniProtKB-KW"/>
</dbReference>
<evidence type="ECO:0000256" key="6">
    <source>
        <dbReference type="SAM" id="MobiDB-lite"/>
    </source>
</evidence>
<feature type="compositionally biased region" description="Basic residues" evidence="6">
    <location>
        <begin position="208"/>
        <end position="219"/>
    </location>
</feature>
<comment type="caution">
    <text evidence="9">The sequence shown here is derived from an EMBL/GenBank/DDBJ whole genome shotgun (WGS) entry which is preliminary data.</text>
</comment>
<organism evidence="9 10">
    <name type="scientific">Lasius niger</name>
    <name type="common">Black garden ant</name>
    <dbReference type="NCBI Taxonomy" id="67767"/>
    <lineage>
        <taxon>Eukaryota</taxon>
        <taxon>Metazoa</taxon>
        <taxon>Ecdysozoa</taxon>
        <taxon>Arthropoda</taxon>
        <taxon>Hexapoda</taxon>
        <taxon>Insecta</taxon>
        <taxon>Pterygota</taxon>
        <taxon>Neoptera</taxon>
        <taxon>Endopterygota</taxon>
        <taxon>Hymenoptera</taxon>
        <taxon>Apocrita</taxon>
        <taxon>Aculeata</taxon>
        <taxon>Formicoidea</taxon>
        <taxon>Formicidae</taxon>
        <taxon>Formicinae</taxon>
        <taxon>Lasius</taxon>
        <taxon>Lasius</taxon>
    </lineage>
</organism>
<keyword evidence="1" id="KW-0645">Protease</keyword>
<dbReference type="Pfam" id="PF07727">
    <property type="entry name" value="RVT_2"/>
    <property type="match status" value="2"/>
</dbReference>
<gene>
    <name evidence="9" type="ORF">RF55_10744</name>
</gene>
<dbReference type="InterPro" id="IPR036397">
    <property type="entry name" value="RNaseH_sf"/>
</dbReference>
<dbReference type="Pfam" id="PF00665">
    <property type="entry name" value="rve"/>
    <property type="match status" value="1"/>
</dbReference>
<evidence type="ECO:0000256" key="2">
    <source>
        <dbReference type="ARBA" id="ARBA00022723"/>
    </source>
</evidence>
<keyword evidence="5" id="KW-0862">Zinc</keyword>
<feature type="domain" description="CCHC-type" evidence="7">
    <location>
        <begin position="234"/>
        <end position="250"/>
    </location>
</feature>
<dbReference type="Pfam" id="PF22936">
    <property type="entry name" value="Pol_BBD"/>
    <property type="match status" value="1"/>
</dbReference>
<dbReference type="InterPro" id="IPR012337">
    <property type="entry name" value="RNaseH-like_sf"/>
</dbReference>
<dbReference type="PROSITE" id="PS50994">
    <property type="entry name" value="INTEGRASE"/>
    <property type="match status" value="1"/>
</dbReference>
<name>A0A0J7KH67_LASNI</name>
<feature type="region of interest" description="Disordered" evidence="6">
    <location>
        <begin position="191"/>
        <end position="226"/>
    </location>
</feature>
<feature type="compositionally biased region" description="Polar residues" evidence="6">
    <location>
        <begin position="1126"/>
        <end position="1144"/>
    </location>
</feature>
<dbReference type="PaxDb" id="67767-A0A0J7KH67"/>
<evidence type="ECO:0000259" key="8">
    <source>
        <dbReference type="PROSITE" id="PS50994"/>
    </source>
</evidence>
<dbReference type="SUPFAM" id="SSF57756">
    <property type="entry name" value="Retrovirus zinc finger-like domains"/>
    <property type="match status" value="1"/>
</dbReference>
<dbReference type="STRING" id="67767.A0A0J7KH67"/>
<keyword evidence="10" id="KW-1185">Reference proteome</keyword>
<evidence type="ECO:0000313" key="9">
    <source>
        <dbReference type="EMBL" id="KMQ89607.1"/>
    </source>
</evidence>